<dbReference type="GO" id="GO:0016747">
    <property type="term" value="F:acyltransferase activity, transferring groups other than amino-acyl groups"/>
    <property type="evidence" value="ECO:0007669"/>
    <property type="project" value="InterPro"/>
</dbReference>
<accession>A0A0M4M5Q7</accession>
<dbReference type="AlphaFoldDB" id="A0A0M4M5Q7"/>
<dbReference type="KEGG" id="aep:AMC99_02148"/>
<dbReference type="EC" id="2.3.1.1" evidence="2"/>
<keyword evidence="2" id="KW-0808">Transferase</keyword>
<evidence type="ECO:0000313" key="2">
    <source>
        <dbReference type="EMBL" id="ALE17428.1"/>
    </source>
</evidence>
<dbReference type="OrthoDB" id="9801656at2"/>
<dbReference type="PATRIC" id="fig|361183.4.peg.2110"/>
<evidence type="ECO:0000259" key="1">
    <source>
        <dbReference type="PROSITE" id="PS51186"/>
    </source>
</evidence>
<dbReference type="RefSeq" id="WP_061926335.1">
    <property type="nucleotide sequence ID" value="NZ_CP012669.1"/>
</dbReference>
<proteinExistence type="predicted"/>
<dbReference type="SUPFAM" id="SSF55729">
    <property type="entry name" value="Acyl-CoA N-acyltransferases (Nat)"/>
    <property type="match status" value="1"/>
</dbReference>
<gene>
    <name evidence="2" type="ORF">AMC99_02148</name>
</gene>
<dbReference type="EMBL" id="CP012669">
    <property type="protein sequence ID" value="ALE17428.1"/>
    <property type="molecule type" value="Genomic_DNA"/>
</dbReference>
<feature type="domain" description="N-acetyltransferase" evidence="1">
    <location>
        <begin position="12"/>
        <end position="171"/>
    </location>
</feature>
<organism evidence="2 3">
    <name type="scientific">Altererythrobacter epoxidivorans</name>
    <dbReference type="NCBI Taxonomy" id="361183"/>
    <lineage>
        <taxon>Bacteria</taxon>
        <taxon>Pseudomonadati</taxon>
        <taxon>Pseudomonadota</taxon>
        <taxon>Alphaproteobacteria</taxon>
        <taxon>Sphingomonadales</taxon>
        <taxon>Erythrobacteraceae</taxon>
        <taxon>Altererythrobacter</taxon>
    </lineage>
</organism>
<dbReference type="InterPro" id="IPR016181">
    <property type="entry name" value="Acyl_CoA_acyltransferase"/>
</dbReference>
<dbReference type="Gene3D" id="3.40.630.30">
    <property type="match status" value="1"/>
</dbReference>
<dbReference type="STRING" id="361183.AMC99_02148"/>
<dbReference type="PANTHER" id="PTHR43610">
    <property type="entry name" value="BLL6696 PROTEIN"/>
    <property type="match status" value="1"/>
</dbReference>
<sequence>MDRQPVLEGERLLLRPLEPADWDALYAIASDPQVWEQHPMHDRWREDVFLAFFDDALAKGGALAVIDKSSDAIIGSSRFQQYEPEDGGSVEIGWTFLAPRYWGKGINHEMKRLMLAHAFEFVERVDFRVGETNWRSRQALENIGAERTRRTELSRYDGKRVIHIVYEITRDSFASGPLAG</sequence>
<dbReference type="PROSITE" id="PS51186">
    <property type="entry name" value="GNAT"/>
    <property type="match status" value="1"/>
</dbReference>
<dbReference type="Pfam" id="PF13302">
    <property type="entry name" value="Acetyltransf_3"/>
    <property type="match status" value="1"/>
</dbReference>
<dbReference type="PANTHER" id="PTHR43610:SF1">
    <property type="entry name" value="N-ACETYLTRANSFERASE DOMAIN-CONTAINING PROTEIN"/>
    <property type="match status" value="1"/>
</dbReference>
<keyword evidence="2" id="KW-0012">Acyltransferase</keyword>
<keyword evidence="3" id="KW-1185">Reference proteome</keyword>
<protein>
    <submittedName>
        <fullName evidence="2">N-acetylglutamate synthase</fullName>
        <ecNumber evidence="2">2.3.1.1</ecNumber>
    </submittedName>
</protein>
<evidence type="ECO:0000313" key="3">
    <source>
        <dbReference type="Proteomes" id="UP000057938"/>
    </source>
</evidence>
<dbReference type="InterPro" id="IPR000182">
    <property type="entry name" value="GNAT_dom"/>
</dbReference>
<reference evidence="2 3" key="1">
    <citation type="submission" date="2015-09" db="EMBL/GenBank/DDBJ databases">
        <title>Complete genome sequence of a benzo[a]pyrene-degrading bacterium Altererythrobacter epoxidivorans CGMCC 1.7731T.</title>
        <authorList>
            <person name="Li Z."/>
            <person name="Cheng H."/>
            <person name="Huo Y."/>
            <person name="Xu X."/>
        </authorList>
    </citation>
    <scope>NUCLEOTIDE SEQUENCE [LARGE SCALE GENOMIC DNA]</scope>
    <source>
        <strain evidence="2 3">CGMCC 1.7731</strain>
    </source>
</reference>
<dbReference type="Proteomes" id="UP000057938">
    <property type="component" value="Chromosome"/>
</dbReference>
<name>A0A0M4M5Q7_9SPHN</name>